<gene>
    <name evidence="2" type="ORF">LCGC14_1719540</name>
</gene>
<name>A0A0F9JTC9_9ZZZZ</name>
<dbReference type="AlphaFoldDB" id="A0A0F9JTC9"/>
<dbReference type="SMART" id="SM00710">
    <property type="entry name" value="PbH1"/>
    <property type="match status" value="4"/>
</dbReference>
<dbReference type="EMBL" id="LAZR01015452">
    <property type="protein sequence ID" value="KKM12965.1"/>
    <property type="molecule type" value="Genomic_DNA"/>
</dbReference>
<accession>A0A0F9JTC9</accession>
<dbReference type="InterPro" id="IPR039448">
    <property type="entry name" value="Beta_helix"/>
</dbReference>
<dbReference type="InterPro" id="IPR006626">
    <property type="entry name" value="PbH1"/>
</dbReference>
<organism evidence="2">
    <name type="scientific">marine sediment metagenome</name>
    <dbReference type="NCBI Taxonomy" id="412755"/>
    <lineage>
        <taxon>unclassified sequences</taxon>
        <taxon>metagenomes</taxon>
        <taxon>ecological metagenomes</taxon>
    </lineage>
</organism>
<dbReference type="InterPro" id="IPR012334">
    <property type="entry name" value="Pectin_lyas_fold"/>
</dbReference>
<dbReference type="SUPFAM" id="SSF51126">
    <property type="entry name" value="Pectin lyase-like"/>
    <property type="match status" value="1"/>
</dbReference>
<dbReference type="Pfam" id="PF13229">
    <property type="entry name" value="Beta_helix"/>
    <property type="match status" value="1"/>
</dbReference>
<proteinExistence type="predicted"/>
<protein>
    <recommendedName>
        <fullName evidence="1">Right handed beta helix domain-containing protein</fullName>
    </recommendedName>
</protein>
<comment type="caution">
    <text evidence="2">The sequence shown here is derived from an EMBL/GenBank/DDBJ whole genome shotgun (WGS) entry which is preliminary data.</text>
</comment>
<sequence length="360" mass="38631">MAGYLSFALVLLCAAVCCGAAEGPTWVEIDGAVYGAKPDRRGPIGGGKGYANVVTAGDHIVKDLDGLLDALAKAKAGQVVFIPGQKEIDLTARVYIDQLVLEVPEGVTLAGNRGHKGSKGALLVSSALKTPVMIRALGPDVRITGLRIRGPNPKRYLAHHRRAFGSGGEGRKYYYKFPTANGIRTEHPRLEVDNCEISGFGHSGIYLVKGEGHHIHHNSIHHCQYNGLGYGVCHDRASSLIEYNLFDSNRHSIAGTGRPGCGYVARHNVELGVSLSHCFDMHGGGDRKDGTNIAGTSIEIHNNTFRAPQTPVVIRGVPEQKCEVHHNWFPRHATAAKAVRAAAKTKVFDNAYGSKPKAAK</sequence>
<feature type="domain" description="Right handed beta helix" evidence="1">
    <location>
        <begin position="188"/>
        <end position="253"/>
    </location>
</feature>
<evidence type="ECO:0000259" key="1">
    <source>
        <dbReference type="Pfam" id="PF13229"/>
    </source>
</evidence>
<dbReference type="InterPro" id="IPR011050">
    <property type="entry name" value="Pectin_lyase_fold/virulence"/>
</dbReference>
<reference evidence="2" key="1">
    <citation type="journal article" date="2015" name="Nature">
        <title>Complex archaea that bridge the gap between prokaryotes and eukaryotes.</title>
        <authorList>
            <person name="Spang A."/>
            <person name="Saw J.H."/>
            <person name="Jorgensen S.L."/>
            <person name="Zaremba-Niedzwiedzka K."/>
            <person name="Martijn J."/>
            <person name="Lind A.E."/>
            <person name="van Eijk R."/>
            <person name="Schleper C."/>
            <person name="Guy L."/>
            <person name="Ettema T.J."/>
        </authorList>
    </citation>
    <scope>NUCLEOTIDE SEQUENCE</scope>
</reference>
<evidence type="ECO:0000313" key="2">
    <source>
        <dbReference type="EMBL" id="KKM12965.1"/>
    </source>
</evidence>
<dbReference type="Gene3D" id="2.160.20.10">
    <property type="entry name" value="Single-stranded right-handed beta-helix, Pectin lyase-like"/>
    <property type="match status" value="1"/>
</dbReference>